<dbReference type="InterPro" id="IPR035994">
    <property type="entry name" value="Nucleoside_phosphorylase_sf"/>
</dbReference>
<dbReference type="OrthoDB" id="10261782at2759"/>
<comment type="catalytic activity">
    <reaction evidence="6">
        <text>inosine + phosphate = alpha-D-ribose 1-phosphate + hypoxanthine</text>
        <dbReference type="Rhea" id="RHEA:27646"/>
        <dbReference type="ChEBI" id="CHEBI:17368"/>
        <dbReference type="ChEBI" id="CHEBI:17596"/>
        <dbReference type="ChEBI" id="CHEBI:43474"/>
        <dbReference type="ChEBI" id="CHEBI:57720"/>
        <dbReference type="EC" id="2.4.2.1"/>
    </reaction>
</comment>
<sequence length="84" mass="9370">MIGCDAVGMSTVHETMVAHHSGMRVIAFSLITNKIVVDYDSEEKANHEEVLAAAKERSKDFENLILEIVDNIQNGQQQVEQVDK</sequence>
<keyword evidence="4" id="KW-0328">Glycosyltransferase</keyword>
<evidence type="ECO:0000259" key="11">
    <source>
        <dbReference type="Pfam" id="PF01048"/>
    </source>
</evidence>
<dbReference type="InterPro" id="IPR000845">
    <property type="entry name" value="Nucleoside_phosphorylase_d"/>
</dbReference>
<keyword evidence="5" id="KW-0808">Transferase</keyword>
<evidence type="ECO:0000256" key="4">
    <source>
        <dbReference type="ARBA" id="ARBA00022676"/>
    </source>
</evidence>
<evidence type="ECO:0000313" key="12">
    <source>
        <dbReference type="EMBL" id="OTF78008.1"/>
    </source>
</evidence>
<dbReference type="AlphaFoldDB" id="A0A1Y3BDN6"/>
<comment type="pathway">
    <text evidence="1">Purine metabolism; purine nucleoside salvage.</text>
</comment>
<dbReference type="Gene3D" id="3.40.50.1580">
    <property type="entry name" value="Nucleoside phosphorylase domain"/>
    <property type="match status" value="1"/>
</dbReference>
<comment type="catalytic activity">
    <reaction evidence="8">
        <text>2'-deoxyinosine + phosphate = 2-deoxy-alpha-D-ribose 1-phosphate + hypoxanthine</text>
        <dbReference type="Rhea" id="RHEA:27750"/>
        <dbReference type="ChEBI" id="CHEBI:17368"/>
        <dbReference type="ChEBI" id="CHEBI:28997"/>
        <dbReference type="ChEBI" id="CHEBI:43474"/>
        <dbReference type="ChEBI" id="CHEBI:57259"/>
        <dbReference type="EC" id="2.4.2.1"/>
    </reaction>
</comment>
<evidence type="ECO:0000256" key="6">
    <source>
        <dbReference type="ARBA" id="ARBA00023918"/>
    </source>
</evidence>
<proteinExistence type="inferred from homology"/>
<feature type="domain" description="Nucleoside phosphorylase" evidence="11">
    <location>
        <begin position="2"/>
        <end position="69"/>
    </location>
</feature>
<evidence type="ECO:0000256" key="9">
    <source>
        <dbReference type="ARBA" id="ARBA00023970"/>
    </source>
</evidence>
<dbReference type="GO" id="GO:0009116">
    <property type="term" value="P:nucleoside metabolic process"/>
    <property type="evidence" value="ECO:0007669"/>
    <property type="project" value="InterPro"/>
</dbReference>
<dbReference type="Pfam" id="PF01048">
    <property type="entry name" value="PNP_UDP_1"/>
    <property type="match status" value="1"/>
</dbReference>
<name>A0A1Y3BDN6_EURMA</name>
<reference evidence="12 13" key="1">
    <citation type="submission" date="2017-03" db="EMBL/GenBank/DDBJ databases">
        <title>Genome Survey of Euroglyphus maynei.</title>
        <authorList>
            <person name="Arlian L.G."/>
            <person name="Morgan M.S."/>
            <person name="Rider S.D."/>
        </authorList>
    </citation>
    <scope>NUCLEOTIDE SEQUENCE [LARGE SCALE GENOMIC DNA]</scope>
    <source>
        <strain evidence="12">Arlian Lab</strain>
        <tissue evidence="12">Whole body</tissue>
    </source>
</reference>
<keyword evidence="13" id="KW-1185">Reference proteome</keyword>
<evidence type="ECO:0000313" key="13">
    <source>
        <dbReference type="Proteomes" id="UP000194236"/>
    </source>
</evidence>
<dbReference type="Proteomes" id="UP000194236">
    <property type="component" value="Unassembled WGS sequence"/>
</dbReference>
<gene>
    <name evidence="12" type="ORF">BLA29_013024</name>
</gene>
<dbReference type="GO" id="GO:0005737">
    <property type="term" value="C:cytoplasm"/>
    <property type="evidence" value="ECO:0007669"/>
    <property type="project" value="TreeGrafter"/>
</dbReference>
<dbReference type="GO" id="GO:0004731">
    <property type="term" value="F:purine-nucleoside phosphorylase activity"/>
    <property type="evidence" value="ECO:0007669"/>
    <property type="project" value="UniProtKB-EC"/>
</dbReference>
<dbReference type="EMBL" id="MUJZ01029899">
    <property type="protein sequence ID" value="OTF78008.1"/>
    <property type="molecule type" value="Genomic_DNA"/>
</dbReference>
<comment type="similarity">
    <text evidence="2">Belongs to the PNP/MTAP phosphorylase family.</text>
</comment>
<evidence type="ECO:0000256" key="3">
    <source>
        <dbReference type="ARBA" id="ARBA00011886"/>
    </source>
</evidence>
<evidence type="ECO:0000256" key="2">
    <source>
        <dbReference type="ARBA" id="ARBA00006751"/>
    </source>
</evidence>
<organism evidence="12 13">
    <name type="scientific">Euroglyphus maynei</name>
    <name type="common">Mayne's house dust mite</name>
    <dbReference type="NCBI Taxonomy" id="6958"/>
    <lineage>
        <taxon>Eukaryota</taxon>
        <taxon>Metazoa</taxon>
        <taxon>Ecdysozoa</taxon>
        <taxon>Arthropoda</taxon>
        <taxon>Chelicerata</taxon>
        <taxon>Arachnida</taxon>
        <taxon>Acari</taxon>
        <taxon>Acariformes</taxon>
        <taxon>Sarcoptiformes</taxon>
        <taxon>Astigmata</taxon>
        <taxon>Psoroptidia</taxon>
        <taxon>Analgoidea</taxon>
        <taxon>Pyroglyphidae</taxon>
        <taxon>Pyroglyphinae</taxon>
        <taxon>Euroglyphus</taxon>
    </lineage>
</organism>
<evidence type="ECO:0000256" key="10">
    <source>
        <dbReference type="ARBA" id="ARBA00031036"/>
    </source>
</evidence>
<evidence type="ECO:0000256" key="5">
    <source>
        <dbReference type="ARBA" id="ARBA00022679"/>
    </source>
</evidence>
<accession>A0A1Y3BDN6</accession>
<evidence type="ECO:0000256" key="8">
    <source>
        <dbReference type="ARBA" id="ARBA00023950"/>
    </source>
</evidence>
<evidence type="ECO:0000256" key="7">
    <source>
        <dbReference type="ARBA" id="ARBA00023929"/>
    </source>
</evidence>
<protein>
    <recommendedName>
        <fullName evidence="3">purine-nucleoside phosphorylase</fullName>
        <ecNumber evidence="3">2.4.2.1</ecNumber>
    </recommendedName>
    <alternativeName>
        <fullName evidence="10">Inosine-guanosine phosphorylase</fullName>
    </alternativeName>
</protein>
<dbReference type="InterPro" id="IPR011268">
    <property type="entry name" value="Purine_phosphorylase"/>
</dbReference>
<dbReference type="PANTHER" id="PTHR11904:SF9">
    <property type="entry name" value="PURINE NUCLEOSIDE PHOSPHORYLASE-RELATED"/>
    <property type="match status" value="1"/>
</dbReference>
<comment type="catalytic activity">
    <reaction evidence="9">
        <text>guanosine + phosphate = alpha-D-ribose 1-phosphate + guanine</text>
        <dbReference type="Rhea" id="RHEA:13233"/>
        <dbReference type="ChEBI" id="CHEBI:16235"/>
        <dbReference type="ChEBI" id="CHEBI:16750"/>
        <dbReference type="ChEBI" id="CHEBI:43474"/>
        <dbReference type="ChEBI" id="CHEBI:57720"/>
        <dbReference type="EC" id="2.4.2.1"/>
    </reaction>
</comment>
<dbReference type="SUPFAM" id="SSF53167">
    <property type="entry name" value="Purine and uridine phosphorylases"/>
    <property type="match status" value="1"/>
</dbReference>
<comment type="caution">
    <text evidence="12">The sequence shown here is derived from an EMBL/GenBank/DDBJ whole genome shotgun (WGS) entry which is preliminary data.</text>
</comment>
<dbReference type="UniPathway" id="UPA00606"/>
<dbReference type="EC" id="2.4.2.1" evidence="3"/>
<comment type="catalytic activity">
    <reaction evidence="7">
        <text>2'-deoxyguanosine + phosphate = 2-deoxy-alpha-D-ribose 1-phosphate + guanine</text>
        <dbReference type="Rhea" id="RHEA:27738"/>
        <dbReference type="ChEBI" id="CHEBI:16235"/>
        <dbReference type="ChEBI" id="CHEBI:17172"/>
        <dbReference type="ChEBI" id="CHEBI:43474"/>
        <dbReference type="ChEBI" id="CHEBI:57259"/>
        <dbReference type="EC" id="2.4.2.1"/>
    </reaction>
</comment>
<dbReference type="PANTHER" id="PTHR11904">
    <property type="entry name" value="METHYLTHIOADENOSINE/PURINE NUCLEOSIDE PHOSPHORYLASE"/>
    <property type="match status" value="1"/>
</dbReference>
<evidence type="ECO:0000256" key="1">
    <source>
        <dbReference type="ARBA" id="ARBA00005058"/>
    </source>
</evidence>